<evidence type="ECO:0000313" key="5">
    <source>
        <dbReference type="Proteomes" id="UP000051248"/>
    </source>
</evidence>
<evidence type="ECO:0000259" key="3">
    <source>
        <dbReference type="Pfam" id="PF03217"/>
    </source>
</evidence>
<reference evidence="4 5" key="1">
    <citation type="journal article" date="2015" name="Genome Announc.">
        <title>Expanding the biotechnology potential of lactobacilli through comparative genomics of 213 strains and associated genera.</title>
        <authorList>
            <person name="Sun Z."/>
            <person name="Harris H.M."/>
            <person name="McCann A."/>
            <person name="Guo C."/>
            <person name="Argimon S."/>
            <person name="Zhang W."/>
            <person name="Yang X."/>
            <person name="Jeffery I.B."/>
            <person name="Cooney J.C."/>
            <person name="Kagawa T.F."/>
            <person name="Liu W."/>
            <person name="Song Y."/>
            <person name="Salvetti E."/>
            <person name="Wrobel A."/>
            <person name="Rasinkangas P."/>
            <person name="Parkhill J."/>
            <person name="Rea M.C."/>
            <person name="O'Sullivan O."/>
            <person name="Ritari J."/>
            <person name="Douillard F.P."/>
            <person name="Paul Ross R."/>
            <person name="Yang R."/>
            <person name="Briner A.E."/>
            <person name="Felis G.E."/>
            <person name="de Vos W.M."/>
            <person name="Barrangou R."/>
            <person name="Klaenhammer T.R."/>
            <person name="Caufield P.W."/>
            <person name="Cui Y."/>
            <person name="Zhang H."/>
            <person name="O'Toole P.W."/>
        </authorList>
    </citation>
    <scope>NUCLEOTIDE SEQUENCE [LARGE SCALE GENOMIC DNA]</scope>
    <source>
        <strain evidence="4 5">DSM 19682</strain>
    </source>
</reference>
<dbReference type="AlphaFoldDB" id="A0A0R1KPK9"/>
<dbReference type="InterPro" id="IPR024968">
    <property type="entry name" value="SlpA_C_lactobacillus"/>
</dbReference>
<protein>
    <submittedName>
        <fullName evidence="4">Cell surface protein</fullName>
    </submittedName>
</protein>
<dbReference type="RefSeq" id="WP_025023453.1">
    <property type="nucleotide sequence ID" value="NZ_AZDZ01000001.1"/>
</dbReference>
<feature type="compositionally biased region" description="Low complexity" evidence="1">
    <location>
        <begin position="271"/>
        <end position="296"/>
    </location>
</feature>
<feature type="region of interest" description="Disordered" evidence="1">
    <location>
        <begin position="269"/>
        <end position="297"/>
    </location>
</feature>
<name>A0A0R1KPK9_9LACO</name>
<organism evidence="4 5">
    <name type="scientific">Companilactobacillus nodensis DSM 19682 = JCM 14932 = NBRC 107160</name>
    <dbReference type="NCBI Taxonomy" id="1423775"/>
    <lineage>
        <taxon>Bacteria</taxon>
        <taxon>Bacillati</taxon>
        <taxon>Bacillota</taxon>
        <taxon>Bacilli</taxon>
        <taxon>Lactobacillales</taxon>
        <taxon>Lactobacillaceae</taxon>
        <taxon>Companilactobacillus</taxon>
    </lineage>
</organism>
<accession>A0A0R1KPK9</accession>
<dbReference type="EMBL" id="AZDZ01000001">
    <property type="protein sequence ID" value="KRK81271.1"/>
    <property type="molecule type" value="Genomic_DNA"/>
</dbReference>
<feature type="domain" description="SCP" evidence="2">
    <location>
        <begin position="310"/>
        <end position="411"/>
    </location>
</feature>
<feature type="domain" description="S-layer protein C-terminal" evidence="3">
    <location>
        <begin position="19"/>
        <end position="65"/>
    </location>
</feature>
<evidence type="ECO:0000313" key="4">
    <source>
        <dbReference type="EMBL" id="KRK81271.1"/>
    </source>
</evidence>
<dbReference type="Pfam" id="PF03217">
    <property type="entry name" value="SlpA"/>
    <property type="match status" value="1"/>
</dbReference>
<sequence length="459" mass="49643">MATPQKAEASASPIARTSRTTRIYNKKGNLVTNRALAPNTDWLTGKVISLGGESYTQVATNEYVKNNDVKIINPYTAVDPNKGKMVGRVIMGSDRVFNTATNSVSPTLLDGGSEWLVSKAVTNKNGQTFYQISKNQWAFAENMMTNYPISATYNADFGVTSDNDPIATGSFGPANESNNGLVVTIHAGAANIYDDRTGLATSNTVPEGSQWKVSRVVTVNNGPYYFKIGSHQWIEGGHAEVSQRPNPDFVNSFGPALLDGTEYGKNPTRYNGSTTVDTNNNTSTDTNTNNTDNTGSYQPNLANINKYFVEYLNALHRANGTAPVHSSASMISYAQQRAGQQNGGNLDHSTAEQDTSENLTSAGFNYMNYAGVKSDKDAAYFLLKDWYDETNNYAPLGQAGHFGHRAALIYSGPTVGLGITNSDAAFDADWNDGSLNAQNKLYNYTGTNPNTQFISKDSI</sequence>
<dbReference type="Pfam" id="PF00188">
    <property type="entry name" value="CAP"/>
    <property type="match status" value="1"/>
</dbReference>
<dbReference type="PATRIC" id="fig|1423775.4.peg.886"/>
<gene>
    <name evidence="4" type="ORF">FD03_GL000863</name>
</gene>
<proteinExistence type="predicted"/>
<dbReference type="Proteomes" id="UP000051248">
    <property type="component" value="Unassembled WGS sequence"/>
</dbReference>
<dbReference type="OrthoDB" id="2323075at2"/>
<dbReference type="InterPro" id="IPR014044">
    <property type="entry name" value="CAP_dom"/>
</dbReference>
<dbReference type="STRING" id="1423775.FD03_GL000863"/>
<evidence type="ECO:0000256" key="1">
    <source>
        <dbReference type="SAM" id="MobiDB-lite"/>
    </source>
</evidence>
<comment type="caution">
    <text evidence="4">The sequence shown here is derived from an EMBL/GenBank/DDBJ whole genome shotgun (WGS) entry which is preliminary data.</text>
</comment>
<dbReference type="eggNOG" id="COG2340">
    <property type="taxonomic scope" value="Bacteria"/>
</dbReference>
<keyword evidence="5" id="KW-1185">Reference proteome</keyword>
<evidence type="ECO:0000259" key="2">
    <source>
        <dbReference type="Pfam" id="PF00188"/>
    </source>
</evidence>